<dbReference type="RefSeq" id="WP_306681187.1">
    <property type="nucleotide sequence ID" value="NZ_JAVDBT010000013.1"/>
</dbReference>
<organism evidence="1 2">
    <name type="scientific">Pseudogemmobacter lacusdianii</name>
    <dbReference type="NCBI Taxonomy" id="3069608"/>
    <lineage>
        <taxon>Bacteria</taxon>
        <taxon>Pseudomonadati</taxon>
        <taxon>Pseudomonadota</taxon>
        <taxon>Alphaproteobacteria</taxon>
        <taxon>Rhodobacterales</taxon>
        <taxon>Paracoccaceae</taxon>
        <taxon>Pseudogemmobacter</taxon>
    </lineage>
</organism>
<evidence type="ECO:0000313" key="2">
    <source>
        <dbReference type="Proteomes" id="UP001239680"/>
    </source>
</evidence>
<protein>
    <submittedName>
        <fullName evidence="1">Ferredoxin</fullName>
    </submittedName>
</protein>
<evidence type="ECO:0000313" key="1">
    <source>
        <dbReference type="EMBL" id="MDQ2067484.1"/>
    </source>
</evidence>
<accession>A0ABU0W0J8</accession>
<dbReference type="EMBL" id="JAVDBT010000013">
    <property type="protein sequence ID" value="MDQ2067484.1"/>
    <property type="molecule type" value="Genomic_DNA"/>
</dbReference>
<reference evidence="1 2" key="1">
    <citation type="submission" date="2023-08" db="EMBL/GenBank/DDBJ databases">
        <title>Characterization of two Paracoccaceae strains isolated from Phycosphere and proposal of Xinfangfangia lacusdiani sp. nov.</title>
        <authorList>
            <person name="Deng Y."/>
            <person name="Zhang Y.Q."/>
        </authorList>
    </citation>
    <scope>NUCLEOTIDE SEQUENCE [LARGE SCALE GENOMIC DNA]</scope>
    <source>
        <strain evidence="1 2">CPCC 101601</strain>
    </source>
</reference>
<comment type="caution">
    <text evidence="1">The sequence shown here is derived from an EMBL/GenBank/DDBJ whole genome shotgun (WGS) entry which is preliminary data.</text>
</comment>
<name>A0ABU0W0J8_9RHOB</name>
<keyword evidence="2" id="KW-1185">Reference proteome</keyword>
<proteinExistence type="predicted"/>
<sequence>MDSESPLTLERLDQLLAPHCLEVMGGFAVEGEDETLPTGTRALVMIGPRQPGFWPTFKTSAEWQDSQPNPMDRWSRRVIGRLACDLGGKAYFPFGGPPYHPFYQWALRSGRCWDSPVHLLVHESQGLWVSYRGALALKVPLEFPQAAKPCDSCIEKPCLSACPAGALTGAGYDVPRCHAWLDEAGQACLSGGCLVRRACPVSRGHARMAEQSAYHMGQFHQ</sequence>
<gene>
    <name evidence="1" type="ORF">Q9295_13985</name>
</gene>
<dbReference type="Proteomes" id="UP001239680">
    <property type="component" value="Unassembled WGS sequence"/>
</dbReference>